<feature type="transmembrane region" description="Helical" evidence="1">
    <location>
        <begin position="322"/>
        <end position="344"/>
    </location>
</feature>
<dbReference type="InterPro" id="IPR011701">
    <property type="entry name" value="MFS"/>
</dbReference>
<feature type="transmembrane region" description="Helical" evidence="1">
    <location>
        <begin position="129"/>
        <end position="154"/>
    </location>
</feature>
<feature type="transmembrane region" description="Helical" evidence="1">
    <location>
        <begin position="200"/>
        <end position="223"/>
    </location>
</feature>
<proteinExistence type="predicted"/>
<dbReference type="OrthoDB" id="371889at2157"/>
<dbReference type="GeneID" id="5708740"/>
<dbReference type="RefSeq" id="WP_012185218.1">
    <property type="nucleotide sequence ID" value="NC_009954.1"/>
</dbReference>
<feature type="transmembrane region" description="Helical" evidence="1">
    <location>
        <begin position="160"/>
        <end position="179"/>
    </location>
</feature>
<feature type="transmembrane region" description="Helical" evidence="1">
    <location>
        <begin position="94"/>
        <end position="117"/>
    </location>
</feature>
<evidence type="ECO:0000256" key="1">
    <source>
        <dbReference type="SAM" id="Phobius"/>
    </source>
</evidence>
<dbReference type="SUPFAM" id="SSF103473">
    <property type="entry name" value="MFS general substrate transporter"/>
    <property type="match status" value="1"/>
</dbReference>
<dbReference type="HOGENOM" id="CLU_726883_0_0_2"/>
<dbReference type="Gene3D" id="1.20.1250.20">
    <property type="entry name" value="MFS general substrate transporter like domains"/>
    <property type="match status" value="1"/>
</dbReference>
<dbReference type="PANTHER" id="PTHR23531">
    <property type="entry name" value="QUINOLENE RESISTANCE PROTEIN NORA"/>
    <property type="match status" value="1"/>
</dbReference>
<dbReference type="KEGG" id="cma:Cmaq_0148"/>
<feature type="transmembrane region" description="Helical" evidence="1">
    <location>
        <begin position="350"/>
        <end position="370"/>
    </location>
</feature>
<evidence type="ECO:0000313" key="3">
    <source>
        <dbReference type="Proteomes" id="UP000001137"/>
    </source>
</evidence>
<feature type="transmembrane region" description="Helical" evidence="1">
    <location>
        <begin position="70"/>
        <end position="88"/>
    </location>
</feature>
<keyword evidence="1" id="KW-0472">Membrane</keyword>
<protein>
    <submittedName>
        <fullName evidence="2">Major facilitator superfamily MFS_1</fullName>
    </submittedName>
</protein>
<keyword evidence="3" id="KW-1185">Reference proteome</keyword>
<keyword evidence="1" id="KW-1133">Transmembrane helix</keyword>
<sequence>MQAIIILLVFTFMARASNNMIQTTVPLIAREYFNSTEAEVGLLSSIISVSLFIATMWVNARLDSAKRRILFEASTLLYFLTFLIYPFVNYIGLWLTSIAVGFLLGIIMPNVATASSIIGRDQETRERVIALYTFALSLSLTIGPVIESIILRYFTLRDVFLFFSVFSAIMILLSPKLPFPAEKPGRVKFKLSSIWGRASFRVAIYNNAMYSLPFAMLTAFGGIYAIEYFHANNSLVYLLFSAFFTTSFATRLYISVRPIRDVKYASLSMSMLTIVGLVIMTISPNIYLYAISLAILGVPHGLTYPLSLIVISRDSKDDERNLMNSAFSSIMTIIGILSPIALGVSAELMGLRYMTIIVEASVVAFTWLLYRSLRELNPKASLVKNTPNLIR</sequence>
<feature type="transmembrane region" description="Helical" evidence="1">
    <location>
        <begin position="286"/>
        <end position="310"/>
    </location>
</feature>
<dbReference type="EMBL" id="CP000852">
    <property type="protein sequence ID" value="ABW00998.1"/>
    <property type="molecule type" value="Genomic_DNA"/>
</dbReference>
<organism evidence="2 3">
    <name type="scientific">Caldivirga maquilingensis (strain ATCC 700844 / DSM 13496 / JCM 10307 / IC-167)</name>
    <dbReference type="NCBI Taxonomy" id="397948"/>
    <lineage>
        <taxon>Archaea</taxon>
        <taxon>Thermoproteota</taxon>
        <taxon>Thermoprotei</taxon>
        <taxon>Thermoproteales</taxon>
        <taxon>Thermoproteaceae</taxon>
        <taxon>Caldivirga</taxon>
    </lineage>
</organism>
<dbReference type="eggNOG" id="arCOG03660">
    <property type="taxonomic scope" value="Archaea"/>
</dbReference>
<dbReference type="AlphaFoldDB" id="A8MA66"/>
<dbReference type="Proteomes" id="UP000001137">
    <property type="component" value="Chromosome"/>
</dbReference>
<reference evidence="2 3" key="1">
    <citation type="submission" date="2007-10" db="EMBL/GenBank/DDBJ databases">
        <title>Complete sequence of Caldivirga maquilingensis IC-167.</title>
        <authorList>
            <consortium name="US DOE Joint Genome Institute"/>
            <person name="Copeland A."/>
            <person name="Lucas S."/>
            <person name="Lapidus A."/>
            <person name="Barry K."/>
            <person name="Glavina del Rio T."/>
            <person name="Dalin E."/>
            <person name="Tice H."/>
            <person name="Pitluck S."/>
            <person name="Saunders E."/>
            <person name="Brettin T."/>
            <person name="Bruce D."/>
            <person name="Detter J.C."/>
            <person name="Han C."/>
            <person name="Schmutz J."/>
            <person name="Larimer F."/>
            <person name="Land M."/>
            <person name="Hauser L."/>
            <person name="Kyrpides N."/>
            <person name="Ivanova N."/>
            <person name="Biddle J.F."/>
            <person name="Zhang Z."/>
            <person name="Fitz-Gibbon S.T."/>
            <person name="Lowe T.M."/>
            <person name="Saltikov C."/>
            <person name="House C.H."/>
            <person name="Richardson P."/>
        </authorList>
    </citation>
    <scope>NUCLEOTIDE SEQUENCE [LARGE SCALE GENOMIC DNA]</scope>
    <source>
        <strain evidence="3">ATCC 700844 / DSM 13496 / JCM 10307 / IC-167</strain>
    </source>
</reference>
<accession>A8MA66</accession>
<dbReference type="GO" id="GO:0022857">
    <property type="term" value="F:transmembrane transporter activity"/>
    <property type="evidence" value="ECO:0007669"/>
    <property type="project" value="InterPro"/>
</dbReference>
<feature type="transmembrane region" description="Helical" evidence="1">
    <location>
        <begin position="261"/>
        <end position="280"/>
    </location>
</feature>
<dbReference type="InterPro" id="IPR036259">
    <property type="entry name" value="MFS_trans_sf"/>
</dbReference>
<dbReference type="Pfam" id="PF07690">
    <property type="entry name" value="MFS_1"/>
    <property type="match status" value="1"/>
</dbReference>
<dbReference type="STRING" id="397948.Cmaq_0148"/>
<evidence type="ECO:0000313" key="2">
    <source>
        <dbReference type="EMBL" id="ABW00998.1"/>
    </source>
</evidence>
<dbReference type="PANTHER" id="PTHR23531:SF1">
    <property type="entry name" value="QUINOLENE RESISTANCE PROTEIN NORA"/>
    <property type="match status" value="1"/>
</dbReference>
<name>A8MA66_CALMQ</name>
<feature type="transmembrane region" description="Helical" evidence="1">
    <location>
        <begin position="40"/>
        <end position="58"/>
    </location>
</feature>
<dbReference type="InterPro" id="IPR052714">
    <property type="entry name" value="MFS_Exporter"/>
</dbReference>
<gene>
    <name evidence="2" type="ordered locus">Cmaq_0148</name>
</gene>
<feature type="transmembrane region" description="Helical" evidence="1">
    <location>
        <begin position="235"/>
        <end position="254"/>
    </location>
</feature>
<keyword evidence="1" id="KW-0812">Transmembrane</keyword>